<gene>
    <name evidence="1" type="ORF">NPIL_93291</name>
</gene>
<keyword evidence="2" id="KW-1185">Reference proteome</keyword>
<reference evidence="1" key="1">
    <citation type="submission" date="2020-08" db="EMBL/GenBank/DDBJ databases">
        <title>Multicomponent nature underlies the extraordinary mechanical properties of spider dragline silk.</title>
        <authorList>
            <person name="Kono N."/>
            <person name="Nakamura H."/>
            <person name="Mori M."/>
            <person name="Yoshida Y."/>
            <person name="Ohtoshi R."/>
            <person name="Malay A.D."/>
            <person name="Moran D.A.P."/>
            <person name="Tomita M."/>
            <person name="Numata K."/>
            <person name="Arakawa K."/>
        </authorList>
    </citation>
    <scope>NUCLEOTIDE SEQUENCE</scope>
</reference>
<comment type="caution">
    <text evidence="1">The sequence shown here is derived from an EMBL/GenBank/DDBJ whole genome shotgun (WGS) entry which is preliminary data.</text>
</comment>
<protein>
    <submittedName>
        <fullName evidence="1">Uncharacterized protein</fullName>
    </submittedName>
</protein>
<accession>A0A8X6NFA3</accession>
<sequence>MQQAVSCFERFSTQTCSADCPKTQQRSIDRLKACTVGKMTFRWQTSPHDLEQRFTPLRQSCTNRFSVQPKVSHSELIDHALSWIFASKHQNSYPSCSYHALGP</sequence>
<organism evidence="1 2">
    <name type="scientific">Nephila pilipes</name>
    <name type="common">Giant wood spider</name>
    <name type="synonym">Nephila maculata</name>
    <dbReference type="NCBI Taxonomy" id="299642"/>
    <lineage>
        <taxon>Eukaryota</taxon>
        <taxon>Metazoa</taxon>
        <taxon>Ecdysozoa</taxon>
        <taxon>Arthropoda</taxon>
        <taxon>Chelicerata</taxon>
        <taxon>Arachnida</taxon>
        <taxon>Araneae</taxon>
        <taxon>Araneomorphae</taxon>
        <taxon>Entelegynae</taxon>
        <taxon>Araneoidea</taxon>
        <taxon>Nephilidae</taxon>
        <taxon>Nephila</taxon>
    </lineage>
</organism>
<dbReference type="EMBL" id="BMAW01008955">
    <property type="protein sequence ID" value="GFT11418.1"/>
    <property type="molecule type" value="Genomic_DNA"/>
</dbReference>
<evidence type="ECO:0000313" key="2">
    <source>
        <dbReference type="Proteomes" id="UP000887013"/>
    </source>
</evidence>
<dbReference type="Proteomes" id="UP000887013">
    <property type="component" value="Unassembled WGS sequence"/>
</dbReference>
<name>A0A8X6NFA3_NEPPI</name>
<dbReference type="AlphaFoldDB" id="A0A8X6NFA3"/>
<evidence type="ECO:0000313" key="1">
    <source>
        <dbReference type="EMBL" id="GFT11418.1"/>
    </source>
</evidence>
<proteinExistence type="predicted"/>